<dbReference type="GO" id="GO:0032259">
    <property type="term" value="P:methylation"/>
    <property type="evidence" value="ECO:0007669"/>
    <property type="project" value="UniProtKB-KW"/>
</dbReference>
<organism evidence="2 3">
    <name type="scientific">Peteryoungia algae</name>
    <dbReference type="NCBI Taxonomy" id="2919917"/>
    <lineage>
        <taxon>Bacteria</taxon>
        <taxon>Pseudomonadati</taxon>
        <taxon>Pseudomonadota</taxon>
        <taxon>Alphaproteobacteria</taxon>
        <taxon>Hyphomicrobiales</taxon>
        <taxon>Rhizobiaceae</taxon>
        <taxon>Peteryoungia</taxon>
    </lineage>
</organism>
<name>A0ABT0D017_9HYPH</name>
<dbReference type="GO" id="GO:0008168">
    <property type="term" value="F:methyltransferase activity"/>
    <property type="evidence" value="ECO:0007669"/>
    <property type="project" value="UniProtKB-KW"/>
</dbReference>
<dbReference type="PANTHER" id="PTHR47473:SF1">
    <property type="entry name" value="METHYLTRANSFERASE DOMAIN-CONTAINING PROTEIN"/>
    <property type="match status" value="1"/>
</dbReference>
<dbReference type="PANTHER" id="PTHR47473">
    <property type="entry name" value="BTA1P"/>
    <property type="match status" value="1"/>
</dbReference>
<comment type="caution">
    <text evidence="2">The sequence shown here is derived from an EMBL/GenBank/DDBJ whole genome shotgun (WGS) entry which is preliminary data.</text>
</comment>
<proteinExistence type="predicted"/>
<geneLocation type="plasmid" evidence="2">
    <name>unnamed</name>
</geneLocation>
<evidence type="ECO:0000313" key="2">
    <source>
        <dbReference type="EMBL" id="MCJ8238761.1"/>
    </source>
</evidence>
<dbReference type="EMBL" id="JALAYX010000002">
    <property type="protein sequence ID" value="MCJ8238761.1"/>
    <property type="molecule type" value="Genomic_DNA"/>
</dbReference>
<keyword evidence="2" id="KW-0614">Plasmid</keyword>
<accession>A0ABT0D017</accession>
<dbReference type="InterPro" id="IPR029063">
    <property type="entry name" value="SAM-dependent_MTases_sf"/>
</dbReference>
<dbReference type="Pfam" id="PF13649">
    <property type="entry name" value="Methyltransf_25"/>
    <property type="match status" value="1"/>
</dbReference>
<dbReference type="RefSeq" id="WP_245136550.1">
    <property type="nucleotide sequence ID" value="NZ_CP128477.1"/>
</dbReference>
<evidence type="ECO:0000313" key="3">
    <source>
        <dbReference type="Proteomes" id="UP001522662"/>
    </source>
</evidence>
<dbReference type="SUPFAM" id="SSF53335">
    <property type="entry name" value="S-adenosyl-L-methionine-dependent methyltransferases"/>
    <property type="match status" value="1"/>
</dbReference>
<keyword evidence="3" id="KW-1185">Reference proteome</keyword>
<dbReference type="InterPro" id="IPR041698">
    <property type="entry name" value="Methyltransf_25"/>
</dbReference>
<keyword evidence="2" id="KW-0489">Methyltransferase</keyword>
<evidence type="ECO:0000259" key="1">
    <source>
        <dbReference type="Pfam" id="PF13649"/>
    </source>
</evidence>
<sequence length="222" mass="25259">MNDGPVVLNRAGSREHAESMDRMYRYQRHIYDLTRKYYLLGRDRMIAGLDMPPKASLLEIGCGTGRNLVLARHHYPTALLFGLDISAEMLATARAKFSADIHPPELQVADATAFCAGDFRRNGFDRVIISYALSMIPDWQAAIDRAIEALAPDGSLHIVDFGQQERLPGWFRTTLQAWLTRFHVTPRPNLRDVLEQRAAAHGLQLSFEPLWRGYAWRAVLKR</sequence>
<gene>
    <name evidence="2" type="ORF">MKJ03_10505</name>
</gene>
<feature type="domain" description="Methyltransferase" evidence="1">
    <location>
        <begin position="58"/>
        <end position="154"/>
    </location>
</feature>
<dbReference type="Proteomes" id="UP001522662">
    <property type="component" value="Unassembled WGS sequence"/>
</dbReference>
<dbReference type="CDD" id="cd02440">
    <property type="entry name" value="AdoMet_MTases"/>
    <property type="match status" value="1"/>
</dbReference>
<keyword evidence="2" id="KW-0808">Transferase</keyword>
<dbReference type="Gene3D" id="3.40.50.150">
    <property type="entry name" value="Vaccinia Virus protein VP39"/>
    <property type="match status" value="1"/>
</dbReference>
<reference evidence="2 3" key="1">
    <citation type="submission" date="2022-03" db="EMBL/GenBank/DDBJ databases">
        <title>Rhizobium SSM4.3 sp. nov., isolated from Sediment (Gouqi Island).</title>
        <authorList>
            <person name="Chen G."/>
        </authorList>
    </citation>
    <scope>NUCLEOTIDE SEQUENCE [LARGE SCALE GENOMIC DNA]</scope>
    <source>
        <strain evidence="2 3">SSM4.3</strain>
        <plasmid evidence="2">unnamed</plasmid>
    </source>
</reference>
<protein>
    <submittedName>
        <fullName evidence="2">Class I SAM-dependent methyltransferase</fullName>
    </submittedName>
</protein>